<organism evidence="2 3">
    <name type="scientific">Saccharomyces eubayanus</name>
    <name type="common">Yeast</name>
    <dbReference type="NCBI Taxonomy" id="1080349"/>
    <lineage>
        <taxon>Eukaryota</taxon>
        <taxon>Fungi</taxon>
        <taxon>Dikarya</taxon>
        <taxon>Ascomycota</taxon>
        <taxon>Saccharomycotina</taxon>
        <taxon>Saccharomycetes</taxon>
        <taxon>Saccharomycetales</taxon>
        <taxon>Saccharomycetaceae</taxon>
        <taxon>Saccharomyces</taxon>
    </lineage>
</organism>
<feature type="compositionally biased region" description="Basic and acidic residues" evidence="1">
    <location>
        <begin position="48"/>
        <end position="65"/>
    </location>
</feature>
<evidence type="ECO:0000313" key="3">
    <source>
        <dbReference type="Proteomes" id="UP001152964"/>
    </source>
</evidence>
<gene>
    <name evidence="2" type="primary">U6500D05050</name>
    <name evidence="2" type="ORF">SEUBUCD650_0D05050</name>
</gene>
<accession>A0ABN8VXR9</accession>
<reference evidence="2" key="1">
    <citation type="submission" date="2022-08" db="EMBL/GenBank/DDBJ databases">
        <authorList>
            <person name="Byrne P K."/>
        </authorList>
    </citation>
    <scope>NUCLEOTIDE SEQUENCE</scope>
    <source>
        <strain evidence="2">UCD650</strain>
    </source>
</reference>
<keyword evidence="3" id="KW-1185">Reference proteome</keyword>
<evidence type="ECO:0000313" key="2">
    <source>
        <dbReference type="EMBL" id="CAI1937584.1"/>
    </source>
</evidence>
<evidence type="ECO:0008006" key="4">
    <source>
        <dbReference type="Google" id="ProtNLM"/>
    </source>
</evidence>
<feature type="region of interest" description="Disordered" evidence="1">
    <location>
        <begin position="45"/>
        <end position="80"/>
    </location>
</feature>
<protein>
    <recommendedName>
        <fullName evidence="4">EF-hand domain-containing protein</fullName>
    </recommendedName>
</protein>
<sequence>MEVFYNHLDPAEFRETMLRSFVFIDTSNCGLMKRTHFSSVLSTYPKSVSKERRTRSEHSDRDWRPCGDTSLFPRTIARWR</sequence>
<dbReference type="Proteomes" id="UP001152964">
    <property type="component" value="Chromosome 4"/>
</dbReference>
<proteinExistence type="predicted"/>
<evidence type="ECO:0000256" key="1">
    <source>
        <dbReference type="SAM" id="MobiDB-lite"/>
    </source>
</evidence>
<dbReference type="EMBL" id="OX291494">
    <property type="protein sequence ID" value="CAI1937584.1"/>
    <property type="molecule type" value="Genomic_DNA"/>
</dbReference>
<name>A0ABN8VXR9_SACEU</name>